<proteinExistence type="predicted"/>
<dbReference type="Proteomes" id="UP001604336">
    <property type="component" value="Unassembled WGS sequence"/>
</dbReference>
<dbReference type="InterPro" id="IPR059024">
    <property type="entry name" value="SYNRG_C"/>
</dbReference>
<dbReference type="Pfam" id="PF25999">
    <property type="entry name" value="SYNRG_C"/>
    <property type="match status" value="1"/>
</dbReference>
<comment type="caution">
    <text evidence="3">The sequence shown here is derived from an EMBL/GenBank/DDBJ whole genome shotgun (WGS) entry which is preliminary data.</text>
</comment>
<name>A0ABD1RUN3_9LAMI</name>
<feature type="compositionally biased region" description="Polar residues" evidence="1">
    <location>
        <begin position="59"/>
        <end position="71"/>
    </location>
</feature>
<evidence type="ECO:0000259" key="2">
    <source>
        <dbReference type="Pfam" id="PF25999"/>
    </source>
</evidence>
<reference evidence="4" key="1">
    <citation type="submission" date="2024-07" db="EMBL/GenBank/DDBJ databases">
        <title>Two chromosome-level genome assemblies of Korean endemic species Abeliophyllum distichum and Forsythia ovata (Oleaceae).</title>
        <authorList>
            <person name="Jang H."/>
        </authorList>
    </citation>
    <scope>NUCLEOTIDE SEQUENCE [LARGE SCALE GENOMIC DNA]</scope>
</reference>
<dbReference type="AlphaFoldDB" id="A0ABD1RUN3"/>
<evidence type="ECO:0000313" key="4">
    <source>
        <dbReference type="Proteomes" id="UP001604336"/>
    </source>
</evidence>
<evidence type="ECO:0000313" key="3">
    <source>
        <dbReference type="EMBL" id="KAL2491881.1"/>
    </source>
</evidence>
<dbReference type="PANTHER" id="PTHR35701">
    <property type="entry name" value="OS11G0148400 PROTEIN"/>
    <property type="match status" value="1"/>
</dbReference>
<sequence length="1107" mass="121688">MAAEDDDGDTFGGFTFAYFPSNSNPHTTTVYSRHLPQSNGLNSSTDDDEWGDFVEFPPQLSSTQSKPSESFDSVDGAANQLSDSKKVSPTRWVKPGGALPLSLFGDAEEEEHADLVGVDLNSKFGNNHTRNGSDLNNVGNTYTVGVNDIIANLYNRTPQVEFENGSGMNSSTRVDSNANDLVLDGKSQEVKVDNGVYSSSNLNAVSSGFSAWNMDFNRMNLNSNVHGMKSLGNQSLENGSGTNSSTRFDSNANDLILDDKRPEVKVENGFYSNSNLNAISSGFSEWNLDFNGINMNSSVDGTKSLSDPTPQIRFEIGSGTNSSTKVDSNANDLVSADKSPEVKVENGFHSSSNLNVVSTGFREWNLDFNEMNLNSHVNSMNSVSDHSQQVKSENSGLRFKSNGLDSYQDGSSSHLSGGWSLELNKFSSSVNTLNSSVNTLSSNLDTIGRERELDGATPNDDKEDDEDEGWEFKDAYSEWRPGYVNNTVDAEVHHFSEKNAYSSGIGNGSVDLFGTTNQSVDLFSTSTVVDLFSTSCGFPSSSQEVNLFEVQPSIAAPLSFISDTNSNIERTEIKDGLNPTSDVECTESDDGFGEFTTAFSESEPKPGEALDDDILSPSEEAVSMPDSKVQENETELNNHEGALPLSIFGDEEPETNCHVDAQDDFMHQSTSSQRNGHASDSVISISDLISNLYSQAEQATSVDTVQKQTEIKFSPSDAVSNSDVMHNDDGDFDDNTWEFTDAFSQKRNNNEASLYNVVDEHLIGSSKLKLNNFVDFYYRLRNELCFIAKGHIESLKNARSTAALSSEYAKVAALDNEILEASRELDQMNVIFKEDNSLDHPSGESYLKEFIEVLLEPKFLVLESEYHLSEKLLLVEQDLRLVLELTKHTTTMLKILTLGTLEEQQMYVTTWSKVISVCSRELKHGALIFKQAFEKKIQSRILSEPQGKEFILALGEIYRVVAVLGASAKIFKPWTLSCWSNIDILLEECHTLWLSSGFEEVLSSVSEPASSDDASLMKSIKYICGLDALALQNSVFAQHESLCRLSLIPGAVPGMKMIMWEDEQYFATLANLWANLSASHWADQMAGSRSLVPKLGLIKNGNAFFHL</sequence>
<feature type="region of interest" description="Disordered" evidence="1">
    <location>
        <begin position="445"/>
        <end position="469"/>
    </location>
</feature>
<accession>A0ABD1RUN3</accession>
<keyword evidence="4" id="KW-1185">Reference proteome</keyword>
<dbReference type="PANTHER" id="PTHR35701:SF1">
    <property type="entry name" value="OS11G0148400 PROTEIN"/>
    <property type="match status" value="1"/>
</dbReference>
<feature type="domain" description="Synergin gamma C-terminal" evidence="2">
    <location>
        <begin position="902"/>
        <end position="1076"/>
    </location>
</feature>
<evidence type="ECO:0000256" key="1">
    <source>
        <dbReference type="SAM" id="MobiDB-lite"/>
    </source>
</evidence>
<protein>
    <recommendedName>
        <fullName evidence="2">Synergin gamma C-terminal domain-containing protein</fullName>
    </recommendedName>
</protein>
<feature type="compositionally biased region" description="Polar residues" evidence="1">
    <location>
        <begin position="20"/>
        <end position="44"/>
    </location>
</feature>
<feature type="region of interest" description="Disordered" evidence="1">
    <location>
        <begin position="1"/>
        <end position="90"/>
    </location>
</feature>
<organism evidence="3 4">
    <name type="scientific">Abeliophyllum distichum</name>
    <dbReference type="NCBI Taxonomy" id="126358"/>
    <lineage>
        <taxon>Eukaryota</taxon>
        <taxon>Viridiplantae</taxon>
        <taxon>Streptophyta</taxon>
        <taxon>Embryophyta</taxon>
        <taxon>Tracheophyta</taxon>
        <taxon>Spermatophyta</taxon>
        <taxon>Magnoliopsida</taxon>
        <taxon>eudicotyledons</taxon>
        <taxon>Gunneridae</taxon>
        <taxon>Pentapetalae</taxon>
        <taxon>asterids</taxon>
        <taxon>lamiids</taxon>
        <taxon>Lamiales</taxon>
        <taxon>Oleaceae</taxon>
        <taxon>Forsythieae</taxon>
        <taxon>Abeliophyllum</taxon>
    </lineage>
</organism>
<gene>
    <name evidence="3" type="ORF">Adt_27509</name>
</gene>
<dbReference type="EMBL" id="JBFOLK010000008">
    <property type="protein sequence ID" value="KAL2491881.1"/>
    <property type="molecule type" value="Genomic_DNA"/>
</dbReference>
<feature type="compositionally biased region" description="Polar residues" evidence="1">
    <location>
        <begin position="379"/>
        <end position="395"/>
    </location>
</feature>
<feature type="region of interest" description="Disordered" evidence="1">
    <location>
        <begin position="379"/>
        <end position="403"/>
    </location>
</feature>